<keyword evidence="5" id="KW-0418">Kinase</keyword>
<evidence type="ECO:0000256" key="7">
    <source>
        <dbReference type="RuleBase" id="RU004011"/>
    </source>
</evidence>
<evidence type="ECO:0000256" key="3">
    <source>
        <dbReference type="ARBA" id="ARBA00012966"/>
    </source>
</evidence>
<dbReference type="SMART" id="SM00562">
    <property type="entry name" value="NDK"/>
    <property type="match status" value="1"/>
</dbReference>
<feature type="domain" description="Nucleoside diphosphate kinase-like" evidence="8">
    <location>
        <begin position="1"/>
        <end position="76"/>
    </location>
</feature>
<evidence type="ECO:0000256" key="4">
    <source>
        <dbReference type="ARBA" id="ARBA00022679"/>
    </source>
</evidence>
<evidence type="ECO:0000313" key="10">
    <source>
        <dbReference type="Proteomes" id="UP000823872"/>
    </source>
</evidence>
<sequence>MSPPQLRELQLVAAMVWEGLDVVWSSRALIGHSDSAETAPDTIRGDFSIHISHTSDSMEGAQTEIQLWFQSSELVDWADEVNHLLFSAMSEVTMKTLWKVVRV</sequence>
<evidence type="ECO:0000256" key="6">
    <source>
        <dbReference type="PROSITE-ProRule" id="PRU00706"/>
    </source>
</evidence>
<dbReference type="PROSITE" id="PS51374">
    <property type="entry name" value="NDPK_LIKE"/>
    <property type="match status" value="1"/>
</dbReference>
<reference evidence="9" key="2">
    <citation type="submission" date="2025-08" db="UniProtKB">
        <authorList>
            <consortium name="Ensembl"/>
        </authorList>
    </citation>
    <scope>IDENTIFICATION</scope>
    <source>
        <strain evidence="9">breed Abyssinian</strain>
    </source>
</reference>
<dbReference type="InterPro" id="IPR036850">
    <property type="entry name" value="NDK-like_dom_sf"/>
</dbReference>
<keyword evidence="4" id="KW-0808">Transferase</keyword>
<name>A0ABI7XQW4_FELCA</name>
<dbReference type="Gene3D" id="3.30.70.141">
    <property type="entry name" value="Nucleoside diphosphate kinase-like domain"/>
    <property type="match status" value="1"/>
</dbReference>
<evidence type="ECO:0000256" key="1">
    <source>
        <dbReference type="ARBA" id="ARBA00001946"/>
    </source>
</evidence>
<dbReference type="InterPro" id="IPR001564">
    <property type="entry name" value="Nucleoside_diP_kinase"/>
</dbReference>
<dbReference type="SUPFAM" id="SSF54919">
    <property type="entry name" value="Nucleoside diphosphate kinase, NDK"/>
    <property type="match status" value="1"/>
</dbReference>
<comment type="caution">
    <text evidence="6">Lacks conserved residue(s) required for the propagation of feature annotation.</text>
</comment>
<dbReference type="GeneTree" id="ENSGT00940000160286"/>
<dbReference type="PRINTS" id="PR01243">
    <property type="entry name" value="NUCDPKINASE"/>
</dbReference>
<reference evidence="9" key="3">
    <citation type="submission" date="2025-09" db="UniProtKB">
        <authorList>
            <consortium name="Ensembl"/>
        </authorList>
    </citation>
    <scope>IDENTIFICATION</scope>
    <source>
        <strain evidence="9">breed Abyssinian</strain>
    </source>
</reference>
<evidence type="ECO:0000259" key="8">
    <source>
        <dbReference type="SMART" id="SM00562"/>
    </source>
</evidence>
<dbReference type="Pfam" id="PF00334">
    <property type="entry name" value="NDK"/>
    <property type="match status" value="1"/>
</dbReference>
<protein>
    <recommendedName>
        <fullName evidence="3">nucleoside-diphosphate kinase</fullName>
        <ecNumber evidence="3">2.7.4.6</ecNumber>
    </recommendedName>
</protein>
<dbReference type="EC" id="2.7.4.6" evidence="3"/>
<dbReference type="Ensembl" id="ENSFCTT00005035215.1">
    <property type="protein sequence ID" value="ENSFCTP00005024128.1"/>
    <property type="gene ID" value="ENSFCTG00005012430.1"/>
</dbReference>
<proteinExistence type="inferred from homology"/>
<keyword evidence="10" id="KW-1185">Reference proteome</keyword>
<organism evidence="9 10">
    <name type="scientific">Felis catus</name>
    <name type="common">Cat</name>
    <name type="synonym">Felis silvestris catus</name>
    <dbReference type="NCBI Taxonomy" id="9685"/>
    <lineage>
        <taxon>Eukaryota</taxon>
        <taxon>Metazoa</taxon>
        <taxon>Chordata</taxon>
        <taxon>Craniata</taxon>
        <taxon>Vertebrata</taxon>
        <taxon>Euteleostomi</taxon>
        <taxon>Mammalia</taxon>
        <taxon>Eutheria</taxon>
        <taxon>Laurasiatheria</taxon>
        <taxon>Carnivora</taxon>
        <taxon>Feliformia</taxon>
        <taxon>Felidae</taxon>
        <taxon>Felinae</taxon>
        <taxon>Felis</taxon>
    </lineage>
</organism>
<dbReference type="InterPro" id="IPR034907">
    <property type="entry name" value="NDK-like_dom"/>
</dbReference>
<comment type="cofactor">
    <cofactor evidence="1">
        <name>Mg(2+)</name>
        <dbReference type="ChEBI" id="CHEBI:18420"/>
    </cofactor>
</comment>
<evidence type="ECO:0000256" key="2">
    <source>
        <dbReference type="ARBA" id="ARBA00008142"/>
    </source>
</evidence>
<accession>A0ABI7XQW4</accession>
<comment type="similarity">
    <text evidence="2 6 7">Belongs to the NDK family.</text>
</comment>
<dbReference type="PANTHER" id="PTHR11349">
    <property type="entry name" value="NUCLEOSIDE DIPHOSPHATE KINASE"/>
    <property type="match status" value="1"/>
</dbReference>
<evidence type="ECO:0000256" key="5">
    <source>
        <dbReference type="ARBA" id="ARBA00022777"/>
    </source>
</evidence>
<dbReference type="Proteomes" id="UP000823872">
    <property type="component" value="Chromosome E1"/>
</dbReference>
<evidence type="ECO:0000313" key="9">
    <source>
        <dbReference type="Ensembl" id="ENSFCTP00005024128.1"/>
    </source>
</evidence>
<reference evidence="9 10" key="1">
    <citation type="submission" date="2021-02" db="EMBL/GenBank/DDBJ databases">
        <title>Safari Cat Assemblies.</title>
        <authorList>
            <person name="Bredemeyer K.R."/>
            <person name="Murphy W.J."/>
        </authorList>
    </citation>
    <scope>NUCLEOTIDE SEQUENCE [LARGE SCALE GENOMIC DNA]</scope>
</reference>